<dbReference type="PANTHER" id="PTHR43214">
    <property type="entry name" value="TWO-COMPONENT RESPONSE REGULATOR"/>
    <property type="match status" value="1"/>
</dbReference>
<evidence type="ECO:0000256" key="2">
    <source>
        <dbReference type="ARBA" id="ARBA00023125"/>
    </source>
</evidence>
<reference evidence="6 8" key="1">
    <citation type="submission" date="2020-06" db="EMBL/GenBank/DDBJ databases">
        <title>Anoxygenic phototrophic Chloroflexota member uses a Type I reaction center.</title>
        <authorList>
            <person name="Tsuji J.M."/>
            <person name="Shaw N.A."/>
            <person name="Nagashima S."/>
            <person name="Venkiteswaran J."/>
            <person name="Schiff S.L."/>
            <person name="Hanada S."/>
            <person name="Tank M."/>
            <person name="Neufeld J.D."/>
        </authorList>
    </citation>
    <scope>NUCLEOTIDE SEQUENCE [LARGE SCALE GENOMIC DNA]</scope>
    <source>
        <strain evidence="6">L227-S17</strain>
    </source>
</reference>
<feature type="modified residue" description="4-aspartylphosphate" evidence="3">
    <location>
        <position position="56"/>
    </location>
</feature>
<evidence type="ECO:0000256" key="3">
    <source>
        <dbReference type="PROSITE-ProRule" id="PRU00169"/>
    </source>
</evidence>
<dbReference type="EMBL" id="JACATZ010000001">
    <property type="protein sequence ID" value="NWJ44599.1"/>
    <property type="molecule type" value="Genomic_DNA"/>
</dbReference>
<dbReference type="Pfam" id="PF00196">
    <property type="entry name" value="GerE"/>
    <property type="match status" value="1"/>
</dbReference>
<dbReference type="InterPro" id="IPR000792">
    <property type="entry name" value="Tscrpt_reg_LuxR_C"/>
</dbReference>
<proteinExistence type="predicted"/>
<keyword evidence="1 3" id="KW-0597">Phosphoprotein</keyword>
<gene>
    <name evidence="6" type="ORF">HXX08_01855</name>
    <name evidence="7" type="ORF">OZ401_002291</name>
</gene>
<dbReference type="PROSITE" id="PS50110">
    <property type="entry name" value="RESPONSE_REGULATORY"/>
    <property type="match status" value="1"/>
</dbReference>
<dbReference type="CDD" id="cd17535">
    <property type="entry name" value="REC_NarL-like"/>
    <property type="match status" value="1"/>
</dbReference>
<evidence type="ECO:0000256" key="1">
    <source>
        <dbReference type="ARBA" id="ARBA00022553"/>
    </source>
</evidence>
<dbReference type="PROSITE" id="PS50043">
    <property type="entry name" value="HTH_LUXR_2"/>
    <property type="match status" value="1"/>
</dbReference>
<dbReference type="AlphaFoldDB" id="A0A8T7LYQ8"/>
<protein>
    <submittedName>
        <fullName evidence="6">Response regulator transcription factor</fullName>
    </submittedName>
</protein>
<evidence type="ECO:0000313" key="6">
    <source>
        <dbReference type="EMBL" id="NWJ44599.1"/>
    </source>
</evidence>
<accession>A0A8T7LYQ8</accession>
<dbReference type="RefSeq" id="WP_341468375.1">
    <property type="nucleotide sequence ID" value="NZ_CP128399.1"/>
</dbReference>
<dbReference type="SUPFAM" id="SSF52172">
    <property type="entry name" value="CheY-like"/>
    <property type="match status" value="1"/>
</dbReference>
<dbReference type="GO" id="GO:0003677">
    <property type="term" value="F:DNA binding"/>
    <property type="evidence" value="ECO:0007669"/>
    <property type="project" value="UniProtKB-KW"/>
</dbReference>
<dbReference type="Pfam" id="PF00072">
    <property type="entry name" value="Response_reg"/>
    <property type="match status" value="1"/>
</dbReference>
<dbReference type="SMART" id="SM00421">
    <property type="entry name" value="HTH_LUXR"/>
    <property type="match status" value="1"/>
</dbReference>
<evidence type="ECO:0000313" key="8">
    <source>
        <dbReference type="Proteomes" id="UP000521676"/>
    </source>
</evidence>
<feature type="domain" description="HTH luxR-type" evidence="4">
    <location>
        <begin position="145"/>
        <end position="210"/>
    </location>
</feature>
<evidence type="ECO:0000259" key="4">
    <source>
        <dbReference type="PROSITE" id="PS50043"/>
    </source>
</evidence>
<name>A0A8T7LYQ8_9CHLR</name>
<evidence type="ECO:0000259" key="5">
    <source>
        <dbReference type="PROSITE" id="PS50110"/>
    </source>
</evidence>
<dbReference type="InterPro" id="IPR001789">
    <property type="entry name" value="Sig_transdc_resp-reg_receiver"/>
</dbReference>
<sequence length="214" mass="23511">MSTLKIILAEDHNLVRAGLIALLHNIPGVTVLAEAANGKEALNLVEKHKPDVLLTDITMPEINGLELVRKLKQRSNVKIIILSMHSSEEYVWEALDAGANGYLLKDAGISELELAIKSVAIGQSYLSPAVSKHVIGNYIRRVNCESSLFEKLTPRQLQTLQLVAEGCTTKQIAEKLNISVKTVETHRTQLMEQLSIHDITGLVRYAVKMGLVSA</sequence>
<evidence type="ECO:0000313" key="7">
    <source>
        <dbReference type="EMBL" id="WJW66488.1"/>
    </source>
</evidence>
<dbReference type="EMBL" id="CP128399">
    <property type="protein sequence ID" value="WJW66488.1"/>
    <property type="molecule type" value="Genomic_DNA"/>
</dbReference>
<dbReference type="Proteomes" id="UP001431572">
    <property type="component" value="Chromosome 1"/>
</dbReference>
<dbReference type="SMART" id="SM00448">
    <property type="entry name" value="REC"/>
    <property type="match status" value="1"/>
</dbReference>
<dbReference type="CDD" id="cd06170">
    <property type="entry name" value="LuxR_C_like"/>
    <property type="match status" value="1"/>
</dbReference>
<dbReference type="InterPro" id="IPR058245">
    <property type="entry name" value="NreC/VraR/RcsB-like_REC"/>
</dbReference>
<dbReference type="InterPro" id="IPR016032">
    <property type="entry name" value="Sig_transdc_resp-reg_C-effctor"/>
</dbReference>
<dbReference type="InterPro" id="IPR011006">
    <property type="entry name" value="CheY-like_superfamily"/>
</dbReference>
<dbReference type="InterPro" id="IPR039420">
    <property type="entry name" value="WalR-like"/>
</dbReference>
<dbReference type="SUPFAM" id="SSF46894">
    <property type="entry name" value="C-terminal effector domain of the bipartite response regulators"/>
    <property type="match status" value="1"/>
</dbReference>
<dbReference type="GO" id="GO:0000160">
    <property type="term" value="P:phosphorelay signal transduction system"/>
    <property type="evidence" value="ECO:0007669"/>
    <property type="project" value="InterPro"/>
</dbReference>
<evidence type="ECO:0000313" key="9">
    <source>
        <dbReference type="Proteomes" id="UP001431572"/>
    </source>
</evidence>
<dbReference type="PANTHER" id="PTHR43214:SF43">
    <property type="entry name" value="TWO-COMPONENT RESPONSE REGULATOR"/>
    <property type="match status" value="1"/>
</dbReference>
<feature type="domain" description="Response regulatory" evidence="5">
    <location>
        <begin position="5"/>
        <end position="120"/>
    </location>
</feature>
<dbReference type="GO" id="GO:0006355">
    <property type="term" value="P:regulation of DNA-templated transcription"/>
    <property type="evidence" value="ECO:0007669"/>
    <property type="project" value="InterPro"/>
</dbReference>
<dbReference type="Proteomes" id="UP000521676">
    <property type="component" value="Unassembled WGS sequence"/>
</dbReference>
<organism evidence="6 8">
    <name type="scientific">Candidatus Chlorohelix allophototropha</name>
    <dbReference type="NCBI Taxonomy" id="3003348"/>
    <lineage>
        <taxon>Bacteria</taxon>
        <taxon>Bacillati</taxon>
        <taxon>Chloroflexota</taxon>
        <taxon>Chloroflexia</taxon>
        <taxon>Candidatus Chloroheliales</taxon>
        <taxon>Candidatus Chloroheliaceae</taxon>
        <taxon>Candidatus Chlorohelix</taxon>
    </lineage>
</organism>
<dbReference type="Gene3D" id="3.40.50.2300">
    <property type="match status" value="1"/>
</dbReference>
<reference evidence="7" key="2">
    <citation type="journal article" date="2024" name="Nature">
        <title>Anoxygenic phototroph of the Chloroflexota uses a type I reaction centre.</title>
        <authorList>
            <person name="Tsuji J.M."/>
            <person name="Shaw N.A."/>
            <person name="Nagashima S."/>
            <person name="Venkiteswaran J.J."/>
            <person name="Schiff S.L."/>
            <person name="Watanabe T."/>
            <person name="Fukui M."/>
            <person name="Hanada S."/>
            <person name="Tank M."/>
            <person name="Neufeld J.D."/>
        </authorList>
    </citation>
    <scope>NUCLEOTIDE SEQUENCE</scope>
    <source>
        <strain evidence="7">L227-S17</strain>
    </source>
</reference>
<keyword evidence="9" id="KW-1185">Reference proteome</keyword>
<keyword evidence="2" id="KW-0238">DNA-binding</keyword>
<dbReference type="PRINTS" id="PR00038">
    <property type="entry name" value="HTHLUXR"/>
</dbReference>